<feature type="transmembrane region" description="Helical" evidence="3">
    <location>
        <begin position="149"/>
        <end position="169"/>
    </location>
</feature>
<organism evidence="6 7">
    <name type="scientific">Aphanomyces stellatus</name>
    <dbReference type="NCBI Taxonomy" id="120398"/>
    <lineage>
        <taxon>Eukaryota</taxon>
        <taxon>Sar</taxon>
        <taxon>Stramenopiles</taxon>
        <taxon>Oomycota</taxon>
        <taxon>Saprolegniomycetes</taxon>
        <taxon>Saprolegniales</taxon>
        <taxon>Verrucalvaceae</taxon>
        <taxon>Aphanomyces</taxon>
    </lineage>
</organism>
<dbReference type="InterPro" id="IPR036259">
    <property type="entry name" value="MFS_trans_sf"/>
</dbReference>
<dbReference type="InterPro" id="IPR020846">
    <property type="entry name" value="MFS_dom"/>
</dbReference>
<evidence type="ECO:0000313" key="5">
    <source>
        <dbReference type="EMBL" id="KAF0715888.1"/>
    </source>
</evidence>
<feature type="compositionally biased region" description="Polar residues" evidence="2">
    <location>
        <begin position="274"/>
        <end position="283"/>
    </location>
</feature>
<dbReference type="EMBL" id="CAADRA010000503">
    <property type="protein sequence ID" value="VFT80286.1"/>
    <property type="molecule type" value="Genomic_DNA"/>
</dbReference>
<feature type="transmembrane region" description="Helical" evidence="3">
    <location>
        <begin position="411"/>
        <end position="431"/>
    </location>
</feature>
<proteinExistence type="predicted"/>
<feature type="transmembrane region" description="Helical" evidence="3">
    <location>
        <begin position="474"/>
        <end position="497"/>
    </location>
</feature>
<dbReference type="InterPro" id="IPR011701">
    <property type="entry name" value="MFS"/>
</dbReference>
<dbReference type="Proteomes" id="UP000332933">
    <property type="component" value="Unassembled WGS sequence"/>
</dbReference>
<dbReference type="AlphaFoldDB" id="A0A485K916"/>
<gene>
    <name evidence="6" type="primary">Aste57867_3110</name>
    <name evidence="5" type="ORF">As57867_003101</name>
    <name evidence="6" type="ORF">ASTE57867_3110</name>
</gene>
<feature type="transmembrane region" description="Helical" evidence="3">
    <location>
        <begin position="181"/>
        <end position="204"/>
    </location>
</feature>
<feature type="transmembrane region" description="Helical" evidence="3">
    <location>
        <begin position="55"/>
        <end position="74"/>
    </location>
</feature>
<dbReference type="EMBL" id="VJMH01000503">
    <property type="protein sequence ID" value="KAF0715888.1"/>
    <property type="molecule type" value="Genomic_DNA"/>
</dbReference>
<dbReference type="CDD" id="cd17353">
    <property type="entry name" value="MFS_OFA_like"/>
    <property type="match status" value="1"/>
</dbReference>
<evidence type="ECO:0000259" key="4">
    <source>
        <dbReference type="PROSITE" id="PS50850"/>
    </source>
</evidence>
<dbReference type="Gene3D" id="1.20.1250.20">
    <property type="entry name" value="MFS general substrate transporter like domains"/>
    <property type="match status" value="1"/>
</dbReference>
<keyword evidence="3" id="KW-0812">Transmembrane</keyword>
<keyword evidence="7" id="KW-1185">Reference proteome</keyword>
<feature type="transmembrane region" description="Helical" evidence="3">
    <location>
        <begin position="94"/>
        <end position="116"/>
    </location>
</feature>
<evidence type="ECO:0000313" key="7">
    <source>
        <dbReference type="Proteomes" id="UP000332933"/>
    </source>
</evidence>
<feature type="transmembrane region" description="Helical" evidence="3">
    <location>
        <begin position="372"/>
        <end position="390"/>
    </location>
</feature>
<comment type="subcellular location">
    <subcellularLocation>
        <location evidence="1">Membrane</location>
        <topology evidence="1">Multi-pass membrane protein</topology>
    </subcellularLocation>
</comment>
<keyword evidence="3" id="KW-0472">Membrane</keyword>
<feature type="region of interest" description="Disordered" evidence="2">
    <location>
        <begin position="262"/>
        <end position="284"/>
    </location>
</feature>
<feature type="transmembrane region" description="Helical" evidence="3">
    <location>
        <begin position="216"/>
        <end position="235"/>
    </location>
</feature>
<evidence type="ECO:0000313" key="6">
    <source>
        <dbReference type="EMBL" id="VFT80286.1"/>
    </source>
</evidence>
<feature type="transmembrane region" description="Helical" evidence="3">
    <location>
        <begin position="509"/>
        <end position="530"/>
    </location>
</feature>
<dbReference type="GO" id="GO:0022857">
    <property type="term" value="F:transmembrane transporter activity"/>
    <property type="evidence" value="ECO:0007669"/>
    <property type="project" value="InterPro"/>
</dbReference>
<feature type="transmembrane region" description="Helical" evidence="3">
    <location>
        <begin position="330"/>
        <end position="352"/>
    </location>
</feature>
<dbReference type="InterPro" id="IPR050327">
    <property type="entry name" value="Proton-linked_MCT"/>
</dbReference>
<dbReference type="OrthoDB" id="410267at2759"/>
<dbReference type="PANTHER" id="PTHR11360">
    <property type="entry name" value="MONOCARBOXYLATE TRANSPORTER"/>
    <property type="match status" value="1"/>
</dbReference>
<protein>
    <submittedName>
        <fullName evidence="6">Aste57867_3110 protein</fullName>
    </submittedName>
</protein>
<reference evidence="6 7" key="1">
    <citation type="submission" date="2019-03" db="EMBL/GenBank/DDBJ databases">
        <authorList>
            <person name="Gaulin E."/>
            <person name="Dumas B."/>
        </authorList>
    </citation>
    <scope>NUCLEOTIDE SEQUENCE [LARGE SCALE GENOMIC DNA]</scope>
    <source>
        <strain evidence="6">CBS 568.67</strain>
    </source>
</reference>
<dbReference type="GO" id="GO:0016020">
    <property type="term" value="C:membrane"/>
    <property type="evidence" value="ECO:0007669"/>
    <property type="project" value="UniProtKB-SubCell"/>
</dbReference>
<feature type="transmembrane region" description="Helical" evidence="3">
    <location>
        <begin position="123"/>
        <end position="143"/>
    </location>
</feature>
<dbReference type="Pfam" id="PF07690">
    <property type="entry name" value="MFS_1"/>
    <property type="match status" value="1"/>
</dbReference>
<dbReference type="PANTHER" id="PTHR11360:SF317">
    <property type="entry name" value="MAJOR FACILITATOR SUPERFAMILY (MFS) PROFILE DOMAIN-CONTAINING PROTEIN-RELATED"/>
    <property type="match status" value="1"/>
</dbReference>
<dbReference type="SUPFAM" id="SSF103473">
    <property type="entry name" value="MFS general substrate transporter"/>
    <property type="match status" value="1"/>
</dbReference>
<name>A0A485K916_9STRA</name>
<feature type="domain" description="Major facilitator superfamily (MFS) profile" evidence="4">
    <location>
        <begin position="53"/>
        <end position="531"/>
    </location>
</feature>
<reference evidence="5" key="2">
    <citation type="submission" date="2019-06" db="EMBL/GenBank/DDBJ databases">
        <title>Genomics analysis of Aphanomyces spp. identifies a new class of oomycete effector associated with host adaptation.</title>
        <authorList>
            <person name="Gaulin E."/>
        </authorList>
    </citation>
    <scope>NUCLEOTIDE SEQUENCE</scope>
    <source>
        <strain evidence="5">CBS 578.67</strain>
    </source>
</reference>
<accession>A0A485K916</accession>
<evidence type="ECO:0000256" key="3">
    <source>
        <dbReference type="SAM" id="Phobius"/>
    </source>
</evidence>
<dbReference type="PROSITE" id="PS50850">
    <property type="entry name" value="MFS"/>
    <property type="match status" value="1"/>
</dbReference>
<keyword evidence="3" id="KW-1133">Transmembrane helix</keyword>
<evidence type="ECO:0000256" key="1">
    <source>
        <dbReference type="ARBA" id="ARBA00004141"/>
    </source>
</evidence>
<sequence length="560" mass="61397">MCGLRSSSDRLTSYWSVVSPDKSAAELDAEQWLVVVPIGRERYLPRLCAVPFQRWMLFVAAFIAQFCNGSLYAWSILNDKIDAALGSGDGRQKAVVTFYIACGFLGLASSVFGPFVERHGPRASLFVGTALFFVGNVVAFVSVEFKCYYSLYAGYGVCAGLGFGINYIAPVSALQKWYPDLRGTAGGVAVCGFGAGAAVWGALYEPLAAAVGIGRVFLVMGTGVSLILVLMACVLRTPPPEYIVRGRDVHGLKVTSALLEKDGQSPPNHLATYNHPSASSNTNSDERVSAVLGDFQIINYVKVFDYHEEELGEAEILYHNKIKNLRLRECIWSIDFGILYLVFLTTVVTGIICMSRVYNMAQDIYGVVNRDASNLVMLLAVFNFLGRLLCPILSDGLIRVATLNPAFGRKLVLAAISVIQCILLLVLPSVVRNPATYSTFQGLMFVLTFTYGGALGTIPSLLTDMYGVYNTGTMHGVILTCWSLSAVVGGLTFTWIFDSYGSAQKVDAYVFNFCWLLYLAIAGTVLLPLVRTNPVDRFFPGYQYSLFGRPIYRRIKHDYE</sequence>
<evidence type="ECO:0000256" key="2">
    <source>
        <dbReference type="SAM" id="MobiDB-lite"/>
    </source>
</evidence>
<feature type="transmembrane region" description="Helical" evidence="3">
    <location>
        <begin position="443"/>
        <end position="462"/>
    </location>
</feature>